<keyword evidence="1" id="KW-0812">Transmembrane</keyword>
<dbReference type="GO" id="GO:0006145">
    <property type="term" value="P:purine nucleobase catabolic process"/>
    <property type="evidence" value="ECO:0007669"/>
    <property type="project" value="TreeGrafter"/>
</dbReference>
<dbReference type="Proteomes" id="UP001148786">
    <property type="component" value="Unassembled WGS sequence"/>
</dbReference>
<proteinExistence type="predicted"/>
<protein>
    <recommendedName>
        <fullName evidence="4">Amidohydrolase-related domain-containing protein</fullName>
    </recommendedName>
</protein>
<evidence type="ECO:0000313" key="3">
    <source>
        <dbReference type="Proteomes" id="UP001148786"/>
    </source>
</evidence>
<reference evidence="2" key="1">
    <citation type="submission" date="2022-07" db="EMBL/GenBank/DDBJ databases">
        <title>Genome Sequence of Agrocybe chaxingu.</title>
        <authorList>
            <person name="Buettner E."/>
        </authorList>
    </citation>
    <scope>NUCLEOTIDE SEQUENCE</scope>
    <source>
        <strain evidence="2">MP-N11</strain>
    </source>
</reference>
<evidence type="ECO:0000256" key="1">
    <source>
        <dbReference type="SAM" id="Phobius"/>
    </source>
</evidence>
<feature type="transmembrane region" description="Helical" evidence="1">
    <location>
        <begin position="16"/>
        <end position="35"/>
    </location>
</feature>
<dbReference type="OrthoDB" id="10258955at2759"/>
<dbReference type="EMBL" id="JANKHO010000681">
    <property type="protein sequence ID" value="KAJ3507229.1"/>
    <property type="molecule type" value="Genomic_DNA"/>
</dbReference>
<dbReference type="SUPFAM" id="SSF51338">
    <property type="entry name" value="Composite domain of metallo-dependent hydrolases"/>
    <property type="match status" value="1"/>
</dbReference>
<keyword evidence="1" id="KW-1133">Transmembrane helix</keyword>
<accession>A0A9W8JWI2</accession>
<name>A0A9W8JWI2_9AGAR</name>
<dbReference type="AlphaFoldDB" id="A0A9W8JWI2"/>
<keyword evidence="3" id="KW-1185">Reference proteome</keyword>
<dbReference type="GO" id="GO:0005737">
    <property type="term" value="C:cytoplasm"/>
    <property type="evidence" value="ECO:0007669"/>
    <property type="project" value="TreeGrafter"/>
</dbReference>
<dbReference type="Gene3D" id="3.20.20.140">
    <property type="entry name" value="Metal-dependent hydrolases"/>
    <property type="match status" value="2"/>
</dbReference>
<evidence type="ECO:0008006" key="4">
    <source>
        <dbReference type="Google" id="ProtNLM"/>
    </source>
</evidence>
<dbReference type="SUPFAM" id="SSF51556">
    <property type="entry name" value="Metallo-dependent hydrolases"/>
    <property type="match status" value="1"/>
</dbReference>
<sequence>MALPEPNIERRMRAMLRVHFVIIFTLIAYCLYAGFQREDTPLAAHLSQFTFWRNSSGLKIQRASLQAQCADVRAAAGPPSSFNPSSRLRDSNDHWVPGTPPTLLRNAKIWTGAGNGTEIVSGDVLLDRGLVVNVGSIPAKVLQAVRKNSRRDGSKAELRVVDVGGKWVTPGLVDLHSHIGVHSAPELNGAQDTNSRKAPIQPWLRSIDGLNTHDDSYELAISGGVTTAQILPGSANNIGGQAFVIKLRETAERSATAKVIEPPYLPSNSSGYRPWRHMKHACGENINNVYSQVRMDAIWNFRQAYDQARKVRDAQDLFCARVEAGDWESLKMSENAYEEFPENLQWESLVDVLRGRVKLSAVDFDAIVRLSNEFKFPVASFHHGGEAYLISDLLKKTYGGAPALALFASNFRKKREAYRGSEFAPAILAENGVPVVMKSDHPVLNSRYLMFEAQQAHYHGYDADVVIWDSHPLNLGATPVQVYIDGIEQLKDPFVLKKSEEFQKVPEVPDFSEERAATVKYAGLPPLTGWADEEKKQAGRVRVVGVKSLIVFTLKTLFDDHHSASGRTVIIEDGRIVCVEGTASSCTTSVRVDETIDLRGGSIAPGLTTYGSPLGLVEIRQEASTNDGSVPDPLTGSVPSIVRGTGDGVIRAVDGLSFGGRSTLLAYNDGVTTAITAPSGGGFQRGLSTAFDTGAPHSAVEGAVLQDETALHIAINFQISTSVSTQVAALRSLLFAGGDEEDASPWGRVRTGKIPLVIAVQSADIIATLLTLKADYEETTGRTLRLTFSGATEAHLLANEIAEAGISVVLTSPRPYPGSWEQRRIVHGPPLSQESTVTTLVKAGVNVGIGVIDEASGRFTRFDVAWTALEANGTISKSEAIALASTNLHKALGYSPPQKTPDLVLYRGGDLFGFESKVVGVASARRGGVEMF</sequence>
<organism evidence="2 3">
    <name type="scientific">Agrocybe chaxingu</name>
    <dbReference type="NCBI Taxonomy" id="84603"/>
    <lineage>
        <taxon>Eukaryota</taxon>
        <taxon>Fungi</taxon>
        <taxon>Dikarya</taxon>
        <taxon>Basidiomycota</taxon>
        <taxon>Agaricomycotina</taxon>
        <taxon>Agaricomycetes</taxon>
        <taxon>Agaricomycetidae</taxon>
        <taxon>Agaricales</taxon>
        <taxon>Agaricineae</taxon>
        <taxon>Strophariaceae</taxon>
        <taxon>Agrocybe</taxon>
    </lineage>
</organism>
<dbReference type="InterPro" id="IPR050138">
    <property type="entry name" value="DHOase/Allantoinase_Hydrolase"/>
</dbReference>
<comment type="caution">
    <text evidence="2">The sequence shown here is derived from an EMBL/GenBank/DDBJ whole genome shotgun (WGS) entry which is preliminary data.</text>
</comment>
<gene>
    <name evidence="2" type="ORF">NLJ89_g6423</name>
</gene>
<dbReference type="GO" id="GO:0004038">
    <property type="term" value="F:allantoinase activity"/>
    <property type="evidence" value="ECO:0007669"/>
    <property type="project" value="TreeGrafter"/>
</dbReference>
<dbReference type="PANTHER" id="PTHR43668:SF5">
    <property type="entry name" value="AMIDOHYDROLASE 3 DOMAIN-CONTAINING PROTEIN"/>
    <property type="match status" value="1"/>
</dbReference>
<dbReference type="InterPro" id="IPR011059">
    <property type="entry name" value="Metal-dep_hydrolase_composite"/>
</dbReference>
<dbReference type="InterPro" id="IPR032466">
    <property type="entry name" value="Metal_Hydrolase"/>
</dbReference>
<dbReference type="PANTHER" id="PTHR43668">
    <property type="entry name" value="ALLANTOINASE"/>
    <property type="match status" value="1"/>
</dbReference>
<keyword evidence="1" id="KW-0472">Membrane</keyword>
<evidence type="ECO:0000313" key="2">
    <source>
        <dbReference type="EMBL" id="KAJ3507229.1"/>
    </source>
</evidence>